<dbReference type="InterPro" id="IPR000573">
    <property type="entry name" value="AconitaseA/IPMdHydase_ssu_swvl"/>
</dbReference>
<evidence type="ECO:0000256" key="4">
    <source>
        <dbReference type="ARBA" id="ARBA00009845"/>
    </source>
</evidence>
<dbReference type="InterPro" id="IPR050075">
    <property type="entry name" value="LeuD"/>
</dbReference>
<dbReference type="Gene3D" id="3.20.19.10">
    <property type="entry name" value="Aconitase, domain 4"/>
    <property type="match status" value="1"/>
</dbReference>
<gene>
    <name evidence="10 12" type="primary">leuD</name>
</gene>
<dbReference type="UniPathway" id="UPA00048">
    <property type="reaction ID" value="UER00071"/>
</dbReference>
<dbReference type="GO" id="GO:0009098">
    <property type="term" value="P:L-leucine biosynthetic process"/>
    <property type="evidence" value="ECO:0007669"/>
    <property type="project" value="UniProtKB-UniRule"/>
</dbReference>
<comment type="subunit">
    <text evidence="5 10">Heterodimer of LeuC and LeuD.</text>
</comment>
<keyword evidence="8 10" id="KW-0456">Lyase</keyword>
<evidence type="ECO:0000256" key="6">
    <source>
        <dbReference type="ARBA" id="ARBA00022430"/>
    </source>
</evidence>
<name>Q6UA42_BUCTC</name>
<comment type="pathway">
    <text evidence="3 10">Amino-acid biosynthesis; L-leucine biosynthesis; L-leucine from 3-methyl-2-oxobutanoate: step 2/4.</text>
</comment>
<dbReference type="GO" id="GO:0003861">
    <property type="term" value="F:3-isopropylmalate dehydratase activity"/>
    <property type="evidence" value="ECO:0007669"/>
    <property type="project" value="UniProtKB-UniRule"/>
</dbReference>
<evidence type="ECO:0000313" key="12">
    <source>
        <dbReference type="EMBL" id="AAR25836.1"/>
    </source>
</evidence>
<evidence type="ECO:0000256" key="1">
    <source>
        <dbReference type="ARBA" id="ARBA00000491"/>
    </source>
</evidence>
<dbReference type="HAMAP" id="MF_01031">
    <property type="entry name" value="LeuD_type1"/>
    <property type="match status" value="1"/>
</dbReference>
<comment type="catalytic activity">
    <reaction evidence="1 10">
        <text>(2R,3S)-3-isopropylmalate = (2S)-2-isopropylmalate</text>
        <dbReference type="Rhea" id="RHEA:32287"/>
        <dbReference type="ChEBI" id="CHEBI:1178"/>
        <dbReference type="ChEBI" id="CHEBI:35121"/>
        <dbReference type="EC" id="4.2.1.33"/>
    </reaction>
</comment>
<evidence type="ECO:0000256" key="2">
    <source>
        <dbReference type="ARBA" id="ARBA00002695"/>
    </source>
</evidence>
<evidence type="ECO:0000256" key="5">
    <source>
        <dbReference type="ARBA" id="ARBA00011271"/>
    </source>
</evidence>
<keyword evidence="7 10" id="KW-0028">Amino-acid biosynthesis</keyword>
<dbReference type="AlphaFoldDB" id="Q6UA42"/>
<evidence type="ECO:0000256" key="10">
    <source>
        <dbReference type="HAMAP-Rule" id="MF_01031"/>
    </source>
</evidence>
<evidence type="ECO:0000259" key="11">
    <source>
        <dbReference type="Pfam" id="PF00694"/>
    </source>
</evidence>
<evidence type="ECO:0000256" key="7">
    <source>
        <dbReference type="ARBA" id="ARBA00022605"/>
    </source>
</evidence>
<keyword evidence="6 10" id="KW-0432">Leucine biosynthesis</keyword>
<protein>
    <recommendedName>
        <fullName evidence="10">3-isopropylmalate dehydratase small subunit</fullName>
        <ecNumber evidence="10">4.2.1.33</ecNumber>
    </recommendedName>
    <alternativeName>
        <fullName evidence="10">Alpha-IPM isomerase</fullName>
        <shortName evidence="10">IPMI</shortName>
    </alternativeName>
    <alternativeName>
        <fullName evidence="10">Isopropylmalate isomerase</fullName>
    </alternativeName>
</protein>
<evidence type="ECO:0000256" key="3">
    <source>
        <dbReference type="ARBA" id="ARBA00004729"/>
    </source>
</evidence>
<dbReference type="PANTHER" id="PTHR43345:SF5">
    <property type="entry name" value="3-ISOPROPYLMALATE DEHYDRATASE SMALL SUBUNIT"/>
    <property type="match status" value="1"/>
</dbReference>
<organism evidence="12">
    <name type="scientific">Buchnera aphidicola subsp. Tetraneura caerulescens</name>
    <dbReference type="NCBI Taxonomy" id="118111"/>
    <lineage>
        <taxon>Bacteria</taxon>
        <taxon>Pseudomonadati</taxon>
        <taxon>Pseudomonadota</taxon>
        <taxon>Gammaproteobacteria</taxon>
        <taxon>Enterobacterales</taxon>
        <taxon>Erwiniaceae</taxon>
        <taxon>Buchnera</taxon>
    </lineage>
</organism>
<sequence>MFYIMNKKFISHTGIVLPLDIDNVDTDAIIPKQFLQQTTKDGFGKYLFHDWRFLDSKRKNKNFGFILNKIEYFNSSILLSRKNFGCGSSREHAVWAILDYGFRVIISSSFADIFYSNSINNNLLLVVLSEDVIDSLFKLVKNNIGIKCTVDLLNQIVSIDNRKYKFSISKFNKEILLNGLDAIDLTMKKESSIFSYENKIPSFFR</sequence>
<reference evidence="12" key="2">
    <citation type="journal article" date="2004" name="J. Bacteriol.">
        <title>Evolution of the leucine gene cluster in Buchnera aphidicola: insights from chromosomal versions of the cluster.</title>
        <authorList>
            <person name="Sabater-Munoz B."/>
            <person name="van Ham R.C."/>
            <person name="Moya A."/>
            <person name="Silva F.J."/>
            <person name="Latorre A."/>
        </authorList>
    </citation>
    <scope>NUCLEOTIDE SEQUENCE</scope>
</reference>
<evidence type="ECO:0000256" key="9">
    <source>
        <dbReference type="ARBA" id="ARBA00023304"/>
    </source>
</evidence>
<accession>Q6UA42</accession>
<dbReference type="FunFam" id="3.20.19.10:FF:000003">
    <property type="entry name" value="3-isopropylmalate dehydratase small subunit"/>
    <property type="match status" value="1"/>
</dbReference>
<dbReference type="PANTHER" id="PTHR43345">
    <property type="entry name" value="3-ISOPROPYLMALATE DEHYDRATASE SMALL SUBUNIT 2-RELATED-RELATED"/>
    <property type="match status" value="1"/>
</dbReference>
<dbReference type="NCBIfam" id="NF002458">
    <property type="entry name" value="PRK01641.1"/>
    <property type="match status" value="1"/>
</dbReference>
<comment type="similarity">
    <text evidence="4 10">Belongs to the LeuD family. LeuD type 1 subfamily.</text>
</comment>
<proteinExistence type="inferred from homology"/>
<comment type="function">
    <text evidence="2 10">Catalyzes the isomerization between 2-isopropylmalate and 3-isopropylmalate, via the formation of 2-isopropylmaleate.</text>
</comment>
<keyword evidence="9 10" id="KW-0100">Branched-chain amino acid biosynthesis</keyword>
<evidence type="ECO:0000256" key="8">
    <source>
        <dbReference type="ARBA" id="ARBA00023239"/>
    </source>
</evidence>
<dbReference type="SUPFAM" id="SSF52016">
    <property type="entry name" value="LeuD/IlvD-like"/>
    <property type="match status" value="1"/>
</dbReference>
<dbReference type="GO" id="GO:0009316">
    <property type="term" value="C:3-isopropylmalate dehydratase complex"/>
    <property type="evidence" value="ECO:0007669"/>
    <property type="project" value="InterPro"/>
</dbReference>
<reference evidence="12" key="1">
    <citation type="thesis" date="2002" institute="Universitat de Valencia" country="Valencia, Spain">
        <title>Structural, functional and nucleotide changes associated to the transition from free-living bacteria to aphids endosymbiont in Buchnera aphidicola.</title>
        <authorList>
            <person name="Sabater-Munoz B."/>
        </authorList>
    </citation>
    <scope>NUCLEOTIDE SEQUENCE</scope>
</reference>
<dbReference type="EC" id="4.2.1.33" evidence="10"/>
<dbReference type="InterPro" id="IPR004431">
    <property type="entry name" value="3-IsopropMal_deHydase_ssu"/>
</dbReference>
<dbReference type="Pfam" id="PF00694">
    <property type="entry name" value="Aconitase_C"/>
    <property type="match status" value="1"/>
</dbReference>
<dbReference type="EMBL" id="AY375290">
    <property type="protein sequence ID" value="AAR25836.1"/>
    <property type="molecule type" value="Genomic_DNA"/>
</dbReference>
<dbReference type="NCBIfam" id="TIGR00171">
    <property type="entry name" value="leuD"/>
    <property type="match status" value="1"/>
</dbReference>
<dbReference type="InterPro" id="IPR033940">
    <property type="entry name" value="IPMI_Swivel"/>
</dbReference>
<dbReference type="InterPro" id="IPR015928">
    <property type="entry name" value="Aconitase/3IPM_dehydase_swvl"/>
</dbReference>
<dbReference type="CDD" id="cd01577">
    <property type="entry name" value="IPMI_Swivel"/>
    <property type="match status" value="1"/>
</dbReference>
<feature type="domain" description="Aconitase A/isopropylmalate dehydratase small subunit swivel" evidence="11">
    <location>
        <begin position="7"/>
        <end position="129"/>
    </location>
</feature>